<evidence type="ECO:0000256" key="7">
    <source>
        <dbReference type="ARBA" id="ARBA00022982"/>
    </source>
</evidence>
<evidence type="ECO:0000256" key="12">
    <source>
        <dbReference type="ARBA" id="ARBA00023136"/>
    </source>
</evidence>
<dbReference type="InterPro" id="IPR036197">
    <property type="entry name" value="NarG-like_sf"/>
</dbReference>
<organism evidence="16 17">
    <name type="scientific">Heyndrickxia oleronia</name>
    <dbReference type="NCBI Taxonomy" id="38875"/>
    <lineage>
        <taxon>Bacteria</taxon>
        <taxon>Bacillati</taxon>
        <taxon>Bacillota</taxon>
        <taxon>Bacilli</taxon>
        <taxon>Bacillales</taxon>
        <taxon>Bacillaceae</taxon>
        <taxon>Heyndrickxia</taxon>
    </lineage>
</organism>
<dbReference type="AlphaFoldDB" id="A0A8E2IA30"/>
<evidence type="ECO:0000256" key="5">
    <source>
        <dbReference type="ARBA" id="ARBA00022692"/>
    </source>
</evidence>
<evidence type="ECO:0000256" key="9">
    <source>
        <dbReference type="ARBA" id="ARBA00023002"/>
    </source>
</evidence>
<keyword evidence="9" id="KW-0560">Oxidoreductase</keyword>
<dbReference type="RefSeq" id="WP_058004381.1">
    <property type="nucleotide sequence ID" value="NZ_CP065424.1"/>
</dbReference>
<dbReference type="GO" id="GO:0020037">
    <property type="term" value="F:heme binding"/>
    <property type="evidence" value="ECO:0007669"/>
    <property type="project" value="TreeGrafter"/>
</dbReference>
<keyword evidence="5 14" id="KW-0812">Transmembrane</keyword>
<comment type="subcellular location">
    <subcellularLocation>
        <location evidence="1">Cell membrane</location>
        <topology evidence="1">Multi-pass membrane protein</topology>
    </subcellularLocation>
</comment>
<dbReference type="PANTHER" id="PTHR30598">
    <property type="entry name" value="NITRATE REDUCTASE PRIVATE CHAPERONE, REDOX ENZYME MATURATION PROTEIN REMP FAMILY"/>
    <property type="match status" value="1"/>
</dbReference>
<dbReference type="NCBIfam" id="TIGR00351">
    <property type="entry name" value="narI"/>
    <property type="match status" value="1"/>
</dbReference>
<keyword evidence="11" id="KW-0534">Nitrate assimilation</keyword>
<dbReference type="InterPro" id="IPR003816">
    <property type="entry name" value="Nitrate_red_gam"/>
</dbReference>
<dbReference type="Pfam" id="PF02665">
    <property type="entry name" value="Nitrate_red_gam"/>
    <property type="match status" value="1"/>
</dbReference>
<evidence type="ECO:0000259" key="15">
    <source>
        <dbReference type="Pfam" id="PF02665"/>
    </source>
</evidence>
<feature type="transmembrane region" description="Helical" evidence="14">
    <location>
        <begin position="90"/>
        <end position="110"/>
    </location>
</feature>
<dbReference type="PANTHER" id="PTHR30598:SF3">
    <property type="entry name" value="RESPIRATORY NITRATE REDUCTASE 1 GAMMA CHAIN"/>
    <property type="match status" value="1"/>
</dbReference>
<dbReference type="Proteomes" id="UP000189761">
    <property type="component" value="Unassembled WGS sequence"/>
</dbReference>
<dbReference type="InterPro" id="IPR023234">
    <property type="entry name" value="NarG-like_domain"/>
</dbReference>
<feature type="transmembrane region" description="Helical" evidence="14">
    <location>
        <begin position="6"/>
        <end position="26"/>
    </location>
</feature>
<keyword evidence="10 13" id="KW-0408">Iron</keyword>
<dbReference type="Gene3D" id="1.20.950.20">
    <property type="entry name" value="Transmembrane di-heme cytochromes, Chain C"/>
    <property type="match status" value="1"/>
</dbReference>
<evidence type="ECO:0000256" key="1">
    <source>
        <dbReference type="ARBA" id="ARBA00004651"/>
    </source>
</evidence>
<evidence type="ECO:0000256" key="3">
    <source>
        <dbReference type="ARBA" id="ARBA00022475"/>
    </source>
</evidence>
<evidence type="ECO:0000256" key="2">
    <source>
        <dbReference type="ARBA" id="ARBA00022448"/>
    </source>
</evidence>
<dbReference type="InterPro" id="IPR051936">
    <property type="entry name" value="Heme-iron_electron_transfer"/>
</dbReference>
<reference evidence="16 17" key="1">
    <citation type="submission" date="2017-01" db="EMBL/GenBank/DDBJ databases">
        <title>Draft genome sequence of Bacillus oleronius.</title>
        <authorList>
            <person name="Allam M."/>
        </authorList>
    </citation>
    <scope>NUCLEOTIDE SEQUENCE [LARGE SCALE GENOMIC DNA]</scope>
    <source>
        <strain evidence="16 17">DSM 9356</strain>
    </source>
</reference>
<name>A0A8E2IA30_9BACI</name>
<keyword evidence="3" id="KW-1003">Cell membrane</keyword>
<dbReference type="GO" id="GO:0046872">
    <property type="term" value="F:metal ion binding"/>
    <property type="evidence" value="ECO:0007669"/>
    <property type="project" value="UniProtKB-KW"/>
</dbReference>
<keyword evidence="17" id="KW-1185">Reference proteome</keyword>
<sequence>MIHQFLWVIYPYLVLIVFIGGVIFRYQHDQFGWTTKSSEMLEKKKLAYGSSFFHWGLVFVFGGHVMGILIPEPVYTGLGISEHLYHNIAIGFGVPAGIISLIGLVILFYRRISVKRIRYTSSVSDILALVFLLIVMLTGLSATIFNITPEGFDYRKTISPWFRGLFYFQPNPLLMETVPLWFKMHIISAFSLFAVFPFTRLVHALSMPLKYLRRSYVIYRKRGRKMDEHL</sequence>
<evidence type="ECO:0000313" key="16">
    <source>
        <dbReference type="EMBL" id="OOP68745.1"/>
    </source>
</evidence>
<evidence type="ECO:0000313" key="17">
    <source>
        <dbReference type="Proteomes" id="UP000189761"/>
    </source>
</evidence>
<feature type="binding site" description="axial binding residue" evidence="13">
    <location>
        <position position="64"/>
    </location>
    <ligand>
        <name>heme b</name>
        <dbReference type="ChEBI" id="CHEBI:60344"/>
        <label>1</label>
    </ligand>
    <ligandPart>
        <name>Fe</name>
        <dbReference type="ChEBI" id="CHEBI:18248"/>
    </ligandPart>
</feature>
<evidence type="ECO:0000256" key="6">
    <source>
        <dbReference type="ARBA" id="ARBA00022723"/>
    </source>
</evidence>
<evidence type="ECO:0000256" key="11">
    <source>
        <dbReference type="ARBA" id="ARBA00023063"/>
    </source>
</evidence>
<dbReference type="GO" id="GO:0009055">
    <property type="term" value="F:electron transfer activity"/>
    <property type="evidence" value="ECO:0007669"/>
    <property type="project" value="TreeGrafter"/>
</dbReference>
<keyword evidence="4 13" id="KW-0349">Heme</keyword>
<keyword evidence="6" id="KW-0479">Metal-binding</keyword>
<evidence type="ECO:0000256" key="14">
    <source>
        <dbReference type="SAM" id="Phobius"/>
    </source>
</evidence>
<evidence type="ECO:0000256" key="4">
    <source>
        <dbReference type="ARBA" id="ARBA00022617"/>
    </source>
</evidence>
<protein>
    <submittedName>
        <fullName evidence="16">Respiratory nitrate reductase subunit gamma</fullName>
    </submittedName>
</protein>
<evidence type="ECO:0000256" key="8">
    <source>
        <dbReference type="ARBA" id="ARBA00022989"/>
    </source>
</evidence>
<keyword evidence="2" id="KW-0813">Transport</keyword>
<keyword evidence="8 14" id="KW-1133">Transmembrane helix</keyword>
<dbReference type="GO" id="GO:0009325">
    <property type="term" value="C:nitrate reductase complex"/>
    <property type="evidence" value="ECO:0007669"/>
    <property type="project" value="InterPro"/>
</dbReference>
<feature type="binding site" description="axial binding residue" evidence="13">
    <location>
        <position position="185"/>
    </location>
    <ligand>
        <name>heme b</name>
        <dbReference type="ChEBI" id="CHEBI:60344"/>
        <label>1</label>
    </ligand>
    <ligandPart>
        <name>Fe</name>
        <dbReference type="ChEBI" id="CHEBI:18248"/>
    </ligandPart>
</feature>
<feature type="binding site" description="axial binding residue" evidence="13">
    <location>
        <position position="203"/>
    </location>
    <ligand>
        <name>heme b</name>
        <dbReference type="ChEBI" id="CHEBI:60344"/>
        <label>1</label>
    </ligand>
    <ligandPart>
        <name>Fe</name>
        <dbReference type="ChEBI" id="CHEBI:18248"/>
    </ligandPart>
</feature>
<evidence type="ECO:0000256" key="13">
    <source>
        <dbReference type="PIRSR" id="PIRSR603816-1"/>
    </source>
</evidence>
<dbReference type="FunFam" id="1.20.950.20:FF:000001">
    <property type="entry name" value="Respiratory nitrate reductase subunit gamma"/>
    <property type="match status" value="1"/>
</dbReference>
<evidence type="ECO:0000256" key="10">
    <source>
        <dbReference type="ARBA" id="ARBA00023004"/>
    </source>
</evidence>
<dbReference type="GO" id="GO:0019645">
    <property type="term" value="P:anaerobic electron transport chain"/>
    <property type="evidence" value="ECO:0007669"/>
    <property type="project" value="TreeGrafter"/>
</dbReference>
<feature type="transmembrane region" description="Helical" evidence="14">
    <location>
        <begin position="180"/>
        <end position="205"/>
    </location>
</feature>
<accession>A0A8E2IA30</accession>
<keyword evidence="12 14" id="KW-0472">Membrane</keyword>
<dbReference type="GO" id="GO:0042128">
    <property type="term" value="P:nitrate assimilation"/>
    <property type="evidence" value="ECO:0007669"/>
    <property type="project" value="UniProtKB-KW"/>
</dbReference>
<feature type="domain" description="NarG-like" evidence="15">
    <location>
        <begin position="3"/>
        <end position="222"/>
    </location>
</feature>
<gene>
    <name evidence="16" type="ORF">BWZ43_08815</name>
</gene>
<feature type="binding site" description="axial binding residue" evidence="13">
    <location>
        <position position="54"/>
    </location>
    <ligand>
        <name>heme b</name>
        <dbReference type="ChEBI" id="CHEBI:60344"/>
        <label>1</label>
    </ligand>
    <ligandPart>
        <name>Fe</name>
        <dbReference type="ChEBI" id="CHEBI:18248"/>
    </ligandPart>
</feature>
<proteinExistence type="predicted"/>
<dbReference type="GO" id="GO:0008940">
    <property type="term" value="F:nitrate reductase activity"/>
    <property type="evidence" value="ECO:0007669"/>
    <property type="project" value="InterPro"/>
</dbReference>
<keyword evidence="7" id="KW-0249">Electron transport</keyword>
<dbReference type="SUPFAM" id="SSF103501">
    <property type="entry name" value="Respiratory nitrate reductase 1 gamma chain"/>
    <property type="match status" value="1"/>
</dbReference>
<dbReference type="EMBL" id="MTLA01000084">
    <property type="protein sequence ID" value="OOP68745.1"/>
    <property type="molecule type" value="Genomic_DNA"/>
</dbReference>
<feature type="transmembrane region" description="Helical" evidence="14">
    <location>
        <begin position="122"/>
        <end position="145"/>
    </location>
</feature>
<comment type="caution">
    <text evidence="16">The sequence shown here is derived from an EMBL/GenBank/DDBJ whole genome shotgun (WGS) entry which is preliminary data.</text>
</comment>
<feature type="transmembrane region" description="Helical" evidence="14">
    <location>
        <begin position="46"/>
        <end position="70"/>
    </location>
</feature>
<dbReference type="GO" id="GO:0005886">
    <property type="term" value="C:plasma membrane"/>
    <property type="evidence" value="ECO:0007669"/>
    <property type="project" value="UniProtKB-SubCell"/>
</dbReference>